<sequence>MTAPIRGTPSLSAIPASQNSAPVAEYRCLFTHDLRRKQKRWQDGYLKFHTFNSRIMVYDASRNYIGDTYWKDSHAVQEGDELTLDKGIMVEIAEAMGITQTDLTPLLKKSRESPRAKLTGPPVRPFSKPSMPSMPASRAPRGTPQLRHKSLNALLGTPRGPVGKSVAMQSPFEARKDKENHGVEVRAAKRQKTANDSATPALSSPIRDKTPVTKGPLPLSARTSDSRNARAPAGPLPRQTTVISISSEPDISSKVTLPSTPPGMQKQASRPSTTSAPISDHEQPSVPVRTPKLPRGKLPFPQLKVLETPRPRPAPSSPP</sequence>
<evidence type="ECO:0000259" key="2">
    <source>
        <dbReference type="Pfam" id="PF10382"/>
    </source>
</evidence>
<evidence type="ECO:0000313" key="3">
    <source>
        <dbReference type="EMBL" id="KAF2875220.1"/>
    </source>
</evidence>
<comment type="caution">
    <text evidence="3">The sequence shown here is derived from an EMBL/GenBank/DDBJ whole genome shotgun (WGS) entry which is preliminary data.</text>
</comment>
<reference evidence="3 4" key="1">
    <citation type="submission" date="2020-01" db="EMBL/GenBank/DDBJ databases">
        <authorList>
            <consortium name="DOE Joint Genome Institute"/>
            <person name="Haridas S."/>
            <person name="Albert R."/>
            <person name="Binder M."/>
            <person name="Bloem J."/>
            <person name="Labutti K."/>
            <person name="Salamov A."/>
            <person name="Andreopoulos B."/>
            <person name="Baker S.E."/>
            <person name="Barry K."/>
            <person name="Bills G."/>
            <person name="Bluhm B.H."/>
            <person name="Cannon C."/>
            <person name="Castanera R."/>
            <person name="Culley D.E."/>
            <person name="Daum C."/>
            <person name="Ezra D."/>
            <person name="Gonzalez J.B."/>
            <person name="Henrissat B."/>
            <person name="Kuo A."/>
            <person name="Liang C."/>
            <person name="Lipzen A."/>
            <person name="Lutzoni F."/>
            <person name="Magnuson J."/>
            <person name="Mondo S."/>
            <person name="Nolan M."/>
            <person name="Ohm R."/>
            <person name="Pangilinan J."/>
            <person name="Park H.-J.H."/>
            <person name="Ramirez L."/>
            <person name="Alfaro M."/>
            <person name="Sun H."/>
            <person name="Tritt A."/>
            <person name="Yoshinaga Y."/>
            <person name="Zwiers L.-H.L."/>
            <person name="Turgeon B.G."/>
            <person name="Goodwin S.B."/>
            <person name="Spatafora J.W."/>
            <person name="Crous P.W."/>
            <person name="Grigoriev I.V."/>
        </authorList>
    </citation>
    <scope>NUCLEOTIDE SEQUENCE [LARGE SCALE GENOMIC DNA]</scope>
    <source>
        <strain evidence="3 4">CBS 611.86</strain>
    </source>
</reference>
<dbReference type="GO" id="GO:0035861">
    <property type="term" value="C:site of double-strand break"/>
    <property type="evidence" value="ECO:0007669"/>
    <property type="project" value="TreeGrafter"/>
</dbReference>
<dbReference type="AlphaFoldDB" id="A0A7C8MAA5"/>
<dbReference type="Proteomes" id="UP000481861">
    <property type="component" value="Unassembled WGS sequence"/>
</dbReference>
<feature type="compositionally biased region" description="Polar residues" evidence="1">
    <location>
        <begin position="266"/>
        <end position="277"/>
    </location>
</feature>
<feature type="non-terminal residue" evidence="3">
    <location>
        <position position="319"/>
    </location>
</feature>
<gene>
    <name evidence="3" type="ORF">BDV95DRAFT_457780</name>
</gene>
<dbReference type="InterPro" id="IPR018838">
    <property type="entry name" value="ZGRF1-like_N"/>
</dbReference>
<accession>A0A7C8MAA5</accession>
<dbReference type="Pfam" id="PF10382">
    <property type="entry name" value="ZGRF1-like_N"/>
    <property type="match status" value="1"/>
</dbReference>
<name>A0A7C8MAA5_9PLEO</name>
<feature type="compositionally biased region" description="Polar residues" evidence="1">
    <location>
        <begin position="238"/>
        <end position="258"/>
    </location>
</feature>
<dbReference type="GO" id="GO:0005634">
    <property type="term" value="C:nucleus"/>
    <property type="evidence" value="ECO:0007669"/>
    <property type="project" value="TreeGrafter"/>
</dbReference>
<feature type="region of interest" description="Disordered" evidence="1">
    <location>
        <begin position="108"/>
        <end position="145"/>
    </location>
</feature>
<dbReference type="GO" id="GO:0006302">
    <property type="term" value="P:double-strand break repair"/>
    <property type="evidence" value="ECO:0007669"/>
    <property type="project" value="TreeGrafter"/>
</dbReference>
<dbReference type="OrthoDB" id="6513042at2759"/>
<proteinExistence type="predicted"/>
<dbReference type="InterPro" id="IPR052800">
    <property type="entry name" value="DNA_Repair_Helicase_ZGRF1"/>
</dbReference>
<dbReference type="EMBL" id="JAADJZ010000005">
    <property type="protein sequence ID" value="KAF2875220.1"/>
    <property type="molecule type" value="Genomic_DNA"/>
</dbReference>
<feature type="compositionally biased region" description="Low complexity" evidence="1">
    <location>
        <begin position="127"/>
        <end position="141"/>
    </location>
</feature>
<protein>
    <recommendedName>
        <fullName evidence="2">5'-3' DNA helicase ZGRF1-like N-terminal domain-containing protein</fullName>
    </recommendedName>
</protein>
<evidence type="ECO:0000256" key="1">
    <source>
        <dbReference type="SAM" id="MobiDB-lite"/>
    </source>
</evidence>
<dbReference type="PANTHER" id="PTHR28535">
    <property type="entry name" value="ZINC FINGER GRF-TYPE CONTAINING 1"/>
    <property type="match status" value="1"/>
</dbReference>
<feature type="compositionally biased region" description="Basic and acidic residues" evidence="1">
    <location>
        <begin position="173"/>
        <end position="187"/>
    </location>
</feature>
<feature type="region of interest" description="Disordered" evidence="1">
    <location>
        <begin position="171"/>
        <end position="319"/>
    </location>
</feature>
<organism evidence="3 4">
    <name type="scientific">Massariosphaeria phaeospora</name>
    <dbReference type="NCBI Taxonomy" id="100035"/>
    <lineage>
        <taxon>Eukaryota</taxon>
        <taxon>Fungi</taxon>
        <taxon>Dikarya</taxon>
        <taxon>Ascomycota</taxon>
        <taxon>Pezizomycotina</taxon>
        <taxon>Dothideomycetes</taxon>
        <taxon>Pleosporomycetidae</taxon>
        <taxon>Pleosporales</taxon>
        <taxon>Pleosporales incertae sedis</taxon>
        <taxon>Massariosphaeria</taxon>
    </lineage>
</organism>
<keyword evidence="4" id="KW-1185">Reference proteome</keyword>
<feature type="domain" description="5'-3' DNA helicase ZGRF1-like N-terminal" evidence="2">
    <location>
        <begin position="23"/>
        <end position="103"/>
    </location>
</feature>
<evidence type="ECO:0000313" key="4">
    <source>
        <dbReference type="Proteomes" id="UP000481861"/>
    </source>
</evidence>
<dbReference type="PANTHER" id="PTHR28535:SF1">
    <property type="entry name" value="PROTEIN ZGRF1"/>
    <property type="match status" value="1"/>
</dbReference>